<proteinExistence type="predicted"/>
<organism evidence="2 3">
    <name type="scientific">Symbiodinium microadriaticum</name>
    <name type="common">Dinoflagellate</name>
    <name type="synonym">Zooxanthella microadriatica</name>
    <dbReference type="NCBI Taxonomy" id="2951"/>
    <lineage>
        <taxon>Eukaryota</taxon>
        <taxon>Sar</taxon>
        <taxon>Alveolata</taxon>
        <taxon>Dinophyceae</taxon>
        <taxon>Suessiales</taxon>
        <taxon>Symbiodiniaceae</taxon>
        <taxon>Symbiodinium</taxon>
    </lineage>
</organism>
<gene>
    <name evidence="2" type="ORF">AK812_SmicGene28656</name>
</gene>
<dbReference type="EMBL" id="LSRX01000740">
    <property type="protein sequence ID" value="OLP89853.1"/>
    <property type="molecule type" value="Genomic_DNA"/>
</dbReference>
<dbReference type="AlphaFoldDB" id="A0A1Q9D3U1"/>
<keyword evidence="3" id="KW-1185">Reference proteome</keyword>
<feature type="compositionally biased region" description="Basic residues" evidence="1">
    <location>
        <begin position="469"/>
        <end position="480"/>
    </location>
</feature>
<feature type="region of interest" description="Disordered" evidence="1">
    <location>
        <begin position="459"/>
        <end position="490"/>
    </location>
</feature>
<evidence type="ECO:0008006" key="4">
    <source>
        <dbReference type="Google" id="ProtNLM"/>
    </source>
</evidence>
<comment type="caution">
    <text evidence="2">The sequence shown here is derived from an EMBL/GenBank/DDBJ whole genome shotgun (WGS) entry which is preliminary data.</text>
</comment>
<dbReference type="Proteomes" id="UP000186817">
    <property type="component" value="Unassembled WGS sequence"/>
</dbReference>
<name>A0A1Q9D3U1_SYMMI</name>
<sequence>MAAATLDSTVEFAERAKKLKLPTEASLVLSDAGIDSFGKLCFSVSSSPHNIDDASVERWMERIFAHHPLEEGHKTTLRKLLFESQGLTMDFKQRLEPPIDPIAKKLPAAERISRAQRRQQRITGLVYTPDTTPAHFLTDLFVEQLDQGVVSWISPDRCTSRSMEMASQKRDKSLQLAQAKLTETKTKISNGELNMKDIFEGLDDGQIIQLKELFDPAMMASKRSHGVDILTFASKIILDNELTKMEAGVNHINLLKNEMLSTFVESFAKSYNKEKGYEKTYDLNGYPVPAGITVPAGFKSIDDFFENATQKDYVALHKQIPENTIGIKERLRVTRAELQAITTEKKKMTSFSNEFQKKHEERFGTVKMNETVNFRVIYKKPNKDDDDDDDDDELTEENAEKFVVLCIKTSLEETLKSLKEDVKSLLKKEAGITVKPEHQVMTMGGNLLKSNRMALFNHGIRNGATPTPRQKRRPRPKPKQNRLDRHLEKNAGAAIKSRMISDGNRDTKVTDVGTGTDAMGVMFIAPSIDADATPAKLRDRLRLCHASSEIDFCVTVPSVHAVGACDHAARVRSSARGCLTLGSFTVPPVPTCGLMGASHHIAPAEGLQARRSPVLACSIEEVQGQLWDEAIFAYFDDTYITASLERVHESSTSCTQRASGRCGPKRASKSTVARHASGTLQARSKKASRRRLAKRWPSAAERFPASRALLLLASWTVLCPSAYGLAEGPAFELVLDLADAAGPSMLPFRA</sequence>
<evidence type="ECO:0000313" key="3">
    <source>
        <dbReference type="Proteomes" id="UP000186817"/>
    </source>
</evidence>
<dbReference type="OrthoDB" id="421461at2759"/>
<reference evidence="2 3" key="1">
    <citation type="submission" date="2016-02" db="EMBL/GenBank/DDBJ databases">
        <title>Genome analysis of coral dinoflagellate symbionts highlights evolutionary adaptations to a symbiotic lifestyle.</title>
        <authorList>
            <person name="Aranda M."/>
            <person name="Li Y."/>
            <person name="Liew Y.J."/>
            <person name="Baumgarten S."/>
            <person name="Simakov O."/>
            <person name="Wilson M."/>
            <person name="Piel J."/>
            <person name="Ashoor H."/>
            <person name="Bougouffa S."/>
            <person name="Bajic V.B."/>
            <person name="Ryu T."/>
            <person name="Ravasi T."/>
            <person name="Bayer T."/>
            <person name="Micklem G."/>
            <person name="Kim H."/>
            <person name="Bhak J."/>
            <person name="Lajeunesse T.C."/>
            <person name="Voolstra C.R."/>
        </authorList>
    </citation>
    <scope>NUCLEOTIDE SEQUENCE [LARGE SCALE GENOMIC DNA]</scope>
    <source>
        <strain evidence="2 3">CCMP2467</strain>
    </source>
</reference>
<evidence type="ECO:0000313" key="2">
    <source>
        <dbReference type="EMBL" id="OLP89853.1"/>
    </source>
</evidence>
<accession>A0A1Q9D3U1</accession>
<protein>
    <recommendedName>
        <fullName evidence="4">Ubiquitin-like domain-containing protein</fullName>
    </recommendedName>
</protein>
<evidence type="ECO:0000256" key="1">
    <source>
        <dbReference type="SAM" id="MobiDB-lite"/>
    </source>
</evidence>